<evidence type="ECO:0000259" key="8">
    <source>
        <dbReference type="Pfam" id="PF02687"/>
    </source>
</evidence>
<keyword evidence="5 7" id="KW-0472">Membrane</keyword>
<evidence type="ECO:0000256" key="7">
    <source>
        <dbReference type="SAM" id="Phobius"/>
    </source>
</evidence>
<feature type="domain" description="ABC3 transporter permease C-terminal" evidence="8">
    <location>
        <begin position="293"/>
        <end position="410"/>
    </location>
</feature>
<dbReference type="AlphaFoldDB" id="A0A497Y991"/>
<keyword evidence="4 7" id="KW-1133">Transmembrane helix</keyword>
<evidence type="ECO:0000256" key="3">
    <source>
        <dbReference type="ARBA" id="ARBA00022692"/>
    </source>
</evidence>
<evidence type="ECO:0000256" key="6">
    <source>
        <dbReference type="ARBA" id="ARBA00038076"/>
    </source>
</evidence>
<dbReference type="Proteomes" id="UP000273898">
    <property type="component" value="Unassembled WGS sequence"/>
</dbReference>
<dbReference type="InterPro" id="IPR003838">
    <property type="entry name" value="ABC3_permease_C"/>
</dbReference>
<evidence type="ECO:0000313" key="11">
    <source>
        <dbReference type="EMBL" id="TFB31423.1"/>
    </source>
</evidence>
<name>A0A497Y991_9SPHI</name>
<feature type="domain" description="MacB-like periplasmic core" evidence="9">
    <location>
        <begin position="20"/>
        <end position="244"/>
    </location>
</feature>
<feature type="domain" description="ABC3 transporter permease C-terminal" evidence="8">
    <location>
        <begin position="677"/>
        <end position="786"/>
    </location>
</feature>
<dbReference type="PROSITE" id="PS51257">
    <property type="entry name" value="PROKAR_LIPOPROTEIN"/>
    <property type="match status" value="1"/>
</dbReference>
<dbReference type="RefSeq" id="WP_121282752.1">
    <property type="nucleotide sequence ID" value="NZ_RCCK01000010.1"/>
</dbReference>
<dbReference type="EMBL" id="RCCK01000010">
    <property type="protein sequence ID" value="RLJ80134.1"/>
    <property type="molecule type" value="Genomic_DNA"/>
</dbReference>
<evidence type="ECO:0000256" key="5">
    <source>
        <dbReference type="ARBA" id="ARBA00023136"/>
    </source>
</evidence>
<dbReference type="EMBL" id="SOPX01000002">
    <property type="protein sequence ID" value="TFB31423.1"/>
    <property type="molecule type" value="Genomic_DNA"/>
</dbReference>
<evidence type="ECO:0000313" key="10">
    <source>
        <dbReference type="EMBL" id="RLJ80134.1"/>
    </source>
</evidence>
<feature type="transmembrane region" description="Helical" evidence="7">
    <location>
        <begin position="21"/>
        <end position="43"/>
    </location>
</feature>
<dbReference type="GO" id="GO:0005886">
    <property type="term" value="C:plasma membrane"/>
    <property type="evidence" value="ECO:0007669"/>
    <property type="project" value="UniProtKB-SubCell"/>
</dbReference>
<dbReference type="OrthoDB" id="1451596at2"/>
<accession>A0A497Y991</accession>
<dbReference type="GO" id="GO:0022857">
    <property type="term" value="F:transmembrane transporter activity"/>
    <property type="evidence" value="ECO:0007669"/>
    <property type="project" value="TreeGrafter"/>
</dbReference>
<evidence type="ECO:0000313" key="13">
    <source>
        <dbReference type="Proteomes" id="UP000297429"/>
    </source>
</evidence>
<protein>
    <submittedName>
        <fullName evidence="11">FtsX-like permease family protein</fullName>
    </submittedName>
    <submittedName>
        <fullName evidence="10">Putative permease</fullName>
    </submittedName>
</protein>
<feature type="transmembrane region" description="Helical" evidence="7">
    <location>
        <begin position="381"/>
        <end position="409"/>
    </location>
</feature>
<feature type="transmembrane region" description="Helical" evidence="7">
    <location>
        <begin position="718"/>
        <end position="740"/>
    </location>
</feature>
<evidence type="ECO:0000256" key="4">
    <source>
        <dbReference type="ARBA" id="ARBA00022989"/>
    </source>
</evidence>
<sequence length="797" mass="89027">MFKLNLKIAWRNLWKNKGYTFINVLGLSIGMASCILIFIFIRYQMSFDEGFKNENRIFRVVTNWKYNSYEDFSAGVPIPFSAAARNEIAGFEKVGTILKRGGVISVKDAAGKEKLKSREAVYYTQPDFFDVFSDIKWIYSAPELALSKPNSAVLSEKYAIKFFGSVKSAIGKTITVGDKTNLLVAGIIEDQPQNSSFPLGVIISYETYAGRFNENWDSVNSSTSSYVLLKDGLTAKDVQASLTRFNQKYYPIQKITGNQTNKLQPLRDIHFSEKYDNFADSSINKSELYGLAVIGLFLIITACINFINLTTAQSVNRSKEVGVRKVMGSKRKQLVSQFLTETFAVSLVALLIACVITELAIPPMQNLFKGRIEFSLFAHPVIFIFMAILVAFVSFLAGFYPAIIISKFNPALAIKNKISLNNGGLSLRKILVVVQFSITVILIIGTLVIIRQMQYVQEKSLGFNPNAVAMVGIPTDSLSKIKYNTFKERILRIPGVKEMSFCQSAPLSSNINSSDFTYNGIKNEDFELRNMRADENFFKVFDLKLIAGKIFRKSDTANACVVNETFLKKMHILNPQDAIGKVIRASGNTVPISGVVKDFNDQSLKERISGLAIFPGNDQYWNVAIKMDAEKLVSSMKEIEAVWKESFPNGIFDSGFVNESINSYYESEQIMGTLFKVFAGVIIFISFIGLFGLISFVATQRTKEVAIRKVLGASTIELVKMLNGSFLIMVFIANLAAWPLAYLFVSKWLSGFVYRVDISVWPFALAMVISMAITLITVSIRSYKAAVANTINALKYE</sequence>
<feature type="transmembrane region" description="Helical" evidence="7">
    <location>
        <begin position="677"/>
        <end position="698"/>
    </location>
</feature>
<comment type="subcellular location">
    <subcellularLocation>
        <location evidence="1">Cell membrane</location>
        <topology evidence="1">Multi-pass membrane protein</topology>
    </subcellularLocation>
</comment>
<feature type="transmembrane region" description="Helical" evidence="7">
    <location>
        <begin position="334"/>
        <end position="361"/>
    </location>
</feature>
<feature type="transmembrane region" description="Helical" evidence="7">
    <location>
        <begin position="760"/>
        <end position="780"/>
    </location>
</feature>
<keyword evidence="3 7" id="KW-0812">Transmembrane</keyword>
<keyword evidence="13" id="KW-1185">Reference proteome</keyword>
<gene>
    <name evidence="10" type="ORF">BCL90_0873</name>
    <name evidence="11" type="ORF">E3V97_12550</name>
</gene>
<dbReference type="InterPro" id="IPR025857">
    <property type="entry name" value="MacB_PCD"/>
</dbReference>
<dbReference type="Proteomes" id="UP000297429">
    <property type="component" value="Unassembled WGS sequence"/>
</dbReference>
<dbReference type="Pfam" id="PF12704">
    <property type="entry name" value="MacB_PCD"/>
    <property type="match status" value="2"/>
</dbReference>
<feature type="transmembrane region" description="Helical" evidence="7">
    <location>
        <begin position="430"/>
        <end position="450"/>
    </location>
</feature>
<evidence type="ECO:0000313" key="12">
    <source>
        <dbReference type="Proteomes" id="UP000273898"/>
    </source>
</evidence>
<organism evidence="10 12">
    <name type="scientific">Pedobacter alluvionis</name>
    <dbReference type="NCBI Taxonomy" id="475253"/>
    <lineage>
        <taxon>Bacteria</taxon>
        <taxon>Pseudomonadati</taxon>
        <taxon>Bacteroidota</taxon>
        <taxon>Sphingobacteriia</taxon>
        <taxon>Sphingobacteriales</taxon>
        <taxon>Sphingobacteriaceae</taxon>
        <taxon>Pedobacter</taxon>
    </lineage>
</organism>
<dbReference type="PANTHER" id="PTHR30572:SF4">
    <property type="entry name" value="ABC TRANSPORTER PERMEASE YTRF"/>
    <property type="match status" value="1"/>
</dbReference>
<reference evidence="11 13" key="2">
    <citation type="submission" date="2019-03" db="EMBL/GenBank/DDBJ databases">
        <authorList>
            <person name="He R.-H."/>
        </authorList>
    </citation>
    <scope>NUCLEOTIDE SEQUENCE [LARGE SCALE GENOMIC DNA]</scope>
    <source>
        <strain evidence="11 13">DSM 19624</strain>
    </source>
</reference>
<feature type="domain" description="MacB-like periplasmic core" evidence="9">
    <location>
        <begin position="438"/>
        <end position="603"/>
    </location>
</feature>
<evidence type="ECO:0000256" key="1">
    <source>
        <dbReference type="ARBA" id="ARBA00004651"/>
    </source>
</evidence>
<evidence type="ECO:0000256" key="2">
    <source>
        <dbReference type="ARBA" id="ARBA00022475"/>
    </source>
</evidence>
<proteinExistence type="inferred from homology"/>
<evidence type="ECO:0000259" key="9">
    <source>
        <dbReference type="Pfam" id="PF12704"/>
    </source>
</evidence>
<reference evidence="10 12" key="1">
    <citation type="submission" date="2018-10" db="EMBL/GenBank/DDBJ databases">
        <title>Genomic Encyclopedia of Archaeal and Bacterial Type Strains, Phase II (KMG-II): from individual species to whole genera.</title>
        <authorList>
            <person name="Goeker M."/>
        </authorList>
    </citation>
    <scope>NUCLEOTIDE SEQUENCE [LARGE SCALE GENOMIC DNA]</scope>
    <source>
        <strain evidence="10 12">DSM 19624</strain>
    </source>
</reference>
<dbReference type="PANTHER" id="PTHR30572">
    <property type="entry name" value="MEMBRANE COMPONENT OF TRANSPORTER-RELATED"/>
    <property type="match status" value="1"/>
</dbReference>
<dbReference type="InterPro" id="IPR050250">
    <property type="entry name" value="Macrolide_Exporter_MacB"/>
</dbReference>
<comment type="caution">
    <text evidence="10">The sequence shown here is derived from an EMBL/GenBank/DDBJ whole genome shotgun (WGS) entry which is preliminary data.</text>
</comment>
<dbReference type="Pfam" id="PF02687">
    <property type="entry name" value="FtsX"/>
    <property type="match status" value="2"/>
</dbReference>
<keyword evidence="2" id="KW-1003">Cell membrane</keyword>
<comment type="similarity">
    <text evidence="6">Belongs to the ABC-4 integral membrane protein family.</text>
</comment>
<feature type="transmembrane region" description="Helical" evidence="7">
    <location>
        <begin position="288"/>
        <end position="309"/>
    </location>
</feature>